<dbReference type="Proteomes" id="UP000320888">
    <property type="component" value="Unassembled WGS sequence"/>
</dbReference>
<dbReference type="PANTHER" id="PTHR48043:SF145">
    <property type="entry name" value="FI06409P-RELATED"/>
    <property type="match status" value="1"/>
</dbReference>
<gene>
    <name evidence="4" type="ORF">FNZ23_07015</name>
</gene>
<evidence type="ECO:0000313" key="4">
    <source>
        <dbReference type="EMBL" id="TSB42958.1"/>
    </source>
</evidence>
<keyword evidence="2 4" id="KW-0808">Transferase</keyword>
<evidence type="ECO:0000256" key="2">
    <source>
        <dbReference type="ARBA" id="ARBA00022679"/>
    </source>
</evidence>
<dbReference type="RefSeq" id="WP_143945093.1">
    <property type="nucleotide sequence ID" value="NZ_VKLS01000048.1"/>
</dbReference>
<dbReference type="Pfam" id="PF06722">
    <property type="entry name" value="EryCIII-like_C"/>
    <property type="match status" value="1"/>
</dbReference>
<dbReference type="GO" id="GO:0016757">
    <property type="term" value="F:glycosyltransferase activity"/>
    <property type="evidence" value="ECO:0007669"/>
    <property type="project" value="UniProtKB-KW"/>
</dbReference>
<keyword evidence="1" id="KW-0328">Glycosyltransferase</keyword>
<evidence type="ECO:0000313" key="5">
    <source>
        <dbReference type="Proteomes" id="UP000320888"/>
    </source>
</evidence>
<organism evidence="4 5">
    <name type="scientific">Streptomyces benahoarensis</name>
    <dbReference type="NCBI Taxonomy" id="2595054"/>
    <lineage>
        <taxon>Bacteria</taxon>
        <taxon>Bacillati</taxon>
        <taxon>Actinomycetota</taxon>
        <taxon>Actinomycetes</taxon>
        <taxon>Kitasatosporales</taxon>
        <taxon>Streptomycetaceae</taxon>
        <taxon>Streptomyces</taxon>
    </lineage>
</organism>
<dbReference type="EMBL" id="VKLS01000048">
    <property type="protein sequence ID" value="TSB42958.1"/>
    <property type="molecule type" value="Genomic_DNA"/>
</dbReference>
<protein>
    <submittedName>
        <fullName evidence="4">Glycosyltransferase family 1 protein</fullName>
    </submittedName>
</protein>
<keyword evidence="5" id="KW-1185">Reference proteome</keyword>
<sequence length="183" mass="18985">HRTVLPAWLDCAPSARPLVYASLGTLTTAMPGLRTTVEAVYREIIAALTALDCDAIVSAGGLATHLTSDDPRITVVAHVPQPALLHRADLFVTHGGRASLLDAVQGATPVLGMGVLADQPANTAAFARHGLGRALPLTAPRAEIADAMTALLGDSRYADAMTAARTELSGLPPLDLTRLPEPC</sequence>
<evidence type="ECO:0000256" key="1">
    <source>
        <dbReference type="ARBA" id="ARBA00022676"/>
    </source>
</evidence>
<dbReference type="SUPFAM" id="SSF53756">
    <property type="entry name" value="UDP-Glycosyltransferase/glycogen phosphorylase"/>
    <property type="match status" value="1"/>
</dbReference>
<dbReference type="AlphaFoldDB" id="A0A553ZNA8"/>
<dbReference type="PANTHER" id="PTHR48043">
    <property type="entry name" value="EG:EG0003.4 PROTEIN-RELATED"/>
    <property type="match status" value="1"/>
</dbReference>
<feature type="non-terminal residue" evidence="4">
    <location>
        <position position="1"/>
    </location>
</feature>
<evidence type="ECO:0000259" key="3">
    <source>
        <dbReference type="Pfam" id="PF06722"/>
    </source>
</evidence>
<comment type="caution">
    <text evidence="4">The sequence shown here is derived from an EMBL/GenBank/DDBJ whole genome shotgun (WGS) entry which is preliminary data.</text>
</comment>
<reference evidence="4 5" key="1">
    <citation type="submission" date="2019-07" db="EMBL/GenBank/DDBJ databases">
        <title>Draft genome for Streptomyces benahoarensis MZ03-48.</title>
        <authorList>
            <person name="Gonzalez-Pimentel J.L."/>
        </authorList>
    </citation>
    <scope>NUCLEOTIDE SEQUENCE [LARGE SCALE GENOMIC DNA]</scope>
    <source>
        <strain evidence="4 5">MZ03-48</strain>
    </source>
</reference>
<feature type="domain" description="Erythromycin biosynthesis protein CIII-like C-terminal" evidence="3">
    <location>
        <begin position="43"/>
        <end position="168"/>
    </location>
</feature>
<name>A0A553ZNA8_9ACTN</name>
<dbReference type="InterPro" id="IPR050271">
    <property type="entry name" value="UDP-glycosyltransferase"/>
</dbReference>
<accession>A0A553ZNA8</accession>
<proteinExistence type="predicted"/>
<dbReference type="Gene3D" id="3.40.50.2000">
    <property type="entry name" value="Glycogen Phosphorylase B"/>
    <property type="match status" value="1"/>
</dbReference>
<dbReference type="InterPro" id="IPR010610">
    <property type="entry name" value="EryCIII-like_C"/>
</dbReference>